<protein>
    <submittedName>
        <fullName evidence="1">Uncharacterized protein</fullName>
    </submittedName>
</protein>
<sequence>MITTIDGKAAIVDQSGCFCEEGFRDLREGLISLMYEITASAEIPSDIDSLAQIIYIMRREI</sequence>
<keyword evidence="2" id="KW-1185">Reference proteome</keyword>
<dbReference type="Proteomes" id="UP000651475">
    <property type="component" value="Unassembled WGS sequence"/>
</dbReference>
<name>A0ABR7DRB7_9BACT</name>
<proteinExistence type="predicted"/>
<gene>
    <name evidence="1" type="ORF">H8S65_12545</name>
</gene>
<dbReference type="RefSeq" id="WP_186930299.1">
    <property type="nucleotide sequence ID" value="NZ_JACOOJ010000022.1"/>
</dbReference>
<evidence type="ECO:0000313" key="1">
    <source>
        <dbReference type="EMBL" id="MBC5633590.1"/>
    </source>
</evidence>
<comment type="caution">
    <text evidence="1">The sequence shown here is derived from an EMBL/GenBank/DDBJ whole genome shotgun (WGS) entry which is preliminary data.</text>
</comment>
<organism evidence="1 2">
    <name type="scientific">Parabacteroides hominis</name>
    <dbReference type="NCBI Taxonomy" id="2763057"/>
    <lineage>
        <taxon>Bacteria</taxon>
        <taxon>Pseudomonadati</taxon>
        <taxon>Bacteroidota</taxon>
        <taxon>Bacteroidia</taxon>
        <taxon>Bacteroidales</taxon>
        <taxon>Tannerellaceae</taxon>
        <taxon>Parabacteroides</taxon>
    </lineage>
</organism>
<evidence type="ECO:0000313" key="2">
    <source>
        <dbReference type="Proteomes" id="UP000651475"/>
    </source>
</evidence>
<dbReference type="EMBL" id="JACOOJ010000022">
    <property type="protein sequence ID" value="MBC5633590.1"/>
    <property type="molecule type" value="Genomic_DNA"/>
</dbReference>
<accession>A0ABR7DRB7</accession>
<reference evidence="1 2" key="1">
    <citation type="submission" date="2020-08" db="EMBL/GenBank/DDBJ databases">
        <title>Genome public.</title>
        <authorList>
            <person name="Liu C."/>
            <person name="Sun Q."/>
        </authorList>
    </citation>
    <scope>NUCLEOTIDE SEQUENCE [LARGE SCALE GENOMIC DNA]</scope>
    <source>
        <strain evidence="1 2">NSJ-79</strain>
    </source>
</reference>